<sequence>MAAYRKRRTVRRRRPIRRKIKRAKSRRPAMTRKRILNITSDKKHDNMRSVVRTATGTITAGSLTTGVGFNSLYMPSARPMAELTGESQRSTLSTYSVGYKEVTGVTCKTGGVWRWRRVVFSTKDSRFFDQVGDNLPYLDEAATTRSSMVRVINQLPNAQYIRVRDILFDGQEGVDWASIFTAKVDTTRVTLHSDKTININPGNETGNTRIHKNWYPTRKNLVYDGDEAGAGKDTSYLSTHSKLGMGDLYVFDVVILELAPPGGGAELTFNPQGTYYWHER</sequence>
<reference evidence="1" key="1">
    <citation type="submission" date="2020-10" db="EMBL/GenBank/DDBJ databases">
        <title>CRESS DNA virus dark matter in the feces of wild birds.</title>
        <authorList>
            <person name="Yang S."/>
            <person name="Zhang W."/>
        </authorList>
    </citation>
    <scope>NUCLEOTIDE SEQUENCE</scope>
    <source>
        <strain evidence="1">Sbr121gen1</strain>
    </source>
</reference>
<name>A0A8A4XC55_9VIRU</name>
<proteinExistence type="predicted"/>
<evidence type="ECO:0000313" key="1">
    <source>
        <dbReference type="EMBL" id="QTE03296.1"/>
    </source>
</evidence>
<organism evidence="1">
    <name type="scientific">Luscinia cyane Genomoviridae sp</name>
    <dbReference type="NCBI Taxonomy" id="2814965"/>
    <lineage>
        <taxon>Viruses</taxon>
        <taxon>Monodnaviria</taxon>
        <taxon>Shotokuvirae</taxon>
        <taxon>Cressdnaviricota</taxon>
        <taxon>Repensiviricetes</taxon>
        <taxon>Geplafuvirales</taxon>
        <taxon>Genomoviridae</taxon>
    </lineage>
</organism>
<dbReference type="EMBL" id="MW183046">
    <property type="protein sequence ID" value="QTE03296.1"/>
    <property type="molecule type" value="Genomic_DNA"/>
</dbReference>
<protein>
    <submittedName>
        <fullName evidence="1">Capsid protein</fullName>
    </submittedName>
</protein>
<accession>A0A8A4XC55</accession>